<comment type="caution">
    <text evidence="3">The sequence shown here is derived from an EMBL/GenBank/DDBJ whole genome shotgun (WGS) entry which is preliminary data.</text>
</comment>
<accession>A0AAN8J2V7</accession>
<reference evidence="3 4" key="1">
    <citation type="submission" date="2019-10" db="EMBL/GenBank/DDBJ databases">
        <title>Assembly and Annotation for the nematode Trichostrongylus colubriformis.</title>
        <authorList>
            <person name="Martin J."/>
        </authorList>
    </citation>
    <scope>NUCLEOTIDE SEQUENCE [LARGE SCALE GENOMIC DNA]</scope>
    <source>
        <strain evidence="3">G859</strain>
        <tissue evidence="3">Whole worm</tissue>
    </source>
</reference>
<dbReference type="Pfam" id="PF05694">
    <property type="entry name" value="SBP56"/>
    <property type="match status" value="1"/>
</dbReference>
<name>A0AAN8J2V7_TRICO</name>
<keyword evidence="2" id="KW-0711">Selenium</keyword>
<proteinExistence type="inferred from homology"/>
<dbReference type="InterPro" id="IPR008826">
    <property type="entry name" value="Se-bd"/>
</dbReference>
<protein>
    <submittedName>
        <fullName evidence="3">Uncharacterized protein</fullName>
    </submittedName>
</protein>
<evidence type="ECO:0000256" key="2">
    <source>
        <dbReference type="ARBA" id="ARBA00023266"/>
    </source>
</evidence>
<organism evidence="3 4">
    <name type="scientific">Trichostrongylus colubriformis</name>
    <name type="common">Black scour worm</name>
    <dbReference type="NCBI Taxonomy" id="6319"/>
    <lineage>
        <taxon>Eukaryota</taxon>
        <taxon>Metazoa</taxon>
        <taxon>Ecdysozoa</taxon>
        <taxon>Nematoda</taxon>
        <taxon>Chromadorea</taxon>
        <taxon>Rhabditida</taxon>
        <taxon>Rhabditina</taxon>
        <taxon>Rhabditomorpha</taxon>
        <taxon>Strongyloidea</taxon>
        <taxon>Trichostrongylidae</taxon>
        <taxon>Trichostrongylus</taxon>
    </lineage>
</organism>
<evidence type="ECO:0000313" key="3">
    <source>
        <dbReference type="EMBL" id="KAK5982204.1"/>
    </source>
</evidence>
<dbReference type="Proteomes" id="UP001331761">
    <property type="component" value="Unassembled WGS sequence"/>
</dbReference>
<evidence type="ECO:0000256" key="1">
    <source>
        <dbReference type="ARBA" id="ARBA00005606"/>
    </source>
</evidence>
<dbReference type="AlphaFoldDB" id="A0AAN8J2V7"/>
<comment type="similarity">
    <text evidence="1">Belongs to the selenium-binding protein family.</text>
</comment>
<dbReference type="EMBL" id="WIXE01005409">
    <property type="protein sequence ID" value="KAK5982204.1"/>
    <property type="molecule type" value="Genomic_DNA"/>
</dbReference>
<keyword evidence="4" id="KW-1185">Reference proteome</keyword>
<sequence length="71" mass="7754">MPEGALPLEIRFLHDPISPYAFAGATLGSSVFLFHPEDSTYVAKCVVKVPSKTVSFLSQQFFGWKSGAEAF</sequence>
<dbReference type="GO" id="GO:0008430">
    <property type="term" value="F:selenium binding"/>
    <property type="evidence" value="ECO:0007669"/>
    <property type="project" value="InterPro"/>
</dbReference>
<gene>
    <name evidence="3" type="ORF">GCK32_019798</name>
</gene>
<evidence type="ECO:0000313" key="4">
    <source>
        <dbReference type="Proteomes" id="UP001331761"/>
    </source>
</evidence>